<keyword evidence="1" id="KW-0812">Transmembrane</keyword>
<sequence length="43" mass="5051">MIVILIPIQFYGQELSKMYKLFLSILVIGGIVVDIIWRNKKKE</sequence>
<reference evidence="2 3" key="1">
    <citation type="submission" date="2017-02" db="EMBL/GenBank/DDBJ databases">
        <authorList>
            <person name="Peterson S.W."/>
        </authorList>
    </citation>
    <scope>NUCLEOTIDE SEQUENCE [LARGE SCALE GENOMIC DNA]</scope>
    <source>
        <strain evidence="2 3">42ea</strain>
    </source>
</reference>
<accession>A0A1R4IZ70</accession>
<dbReference type="AlphaFoldDB" id="A0A1R4IZ70"/>
<keyword evidence="1" id="KW-1133">Transmembrane helix</keyword>
<name>A0A1R4IZ70_9LACT</name>
<evidence type="ECO:0000256" key="1">
    <source>
        <dbReference type="SAM" id="Phobius"/>
    </source>
</evidence>
<evidence type="ECO:0000313" key="3">
    <source>
        <dbReference type="Proteomes" id="UP000195611"/>
    </source>
</evidence>
<evidence type="ECO:0000313" key="2">
    <source>
        <dbReference type="EMBL" id="SJN25142.1"/>
    </source>
</evidence>
<organism evidence="2 3">
    <name type="scientific">Marinilactibacillus psychrotolerans 42ea</name>
    <dbReference type="NCBI Taxonomy" id="1255609"/>
    <lineage>
        <taxon>Bacteria</taxon>
        <taxon>Bacillati</taxon>
        <taxon>Bacillota</taxon>
        <taxon>Bacilli</taxon>
        <taxon>Lactobacillales</taxon>
        <taxon>Carnobacteriaceae</taxon>
        <taxon>Marinilactibacillus</taxon>
    </lineage>
</organism>
<gene>
    <name evidence="2" type="ORF">FM115_03255</name>
</gene>
<feature type="transmembrane region" description="Helical" evidence="1">
    <location>
        <begin position="18"/>
        <end position="37"/>
    </location>
</feature>
<protein>
    <submittedName>
        <fullName evidence="2">Uncharacterized protein</fullName>
    </submittedName>
</protein>
<dbReference type="EMBL" id="FUKW01000054">
    <property type="protein sequence ID" value="SJN25142.1"/>
    <property type="molecule type" value="Genomic_DNA"/>
</dbReference>
<keyword evidence="1" id="KW-0472">Membrane</keyword>
<proteinExistence type="predicted"/>
<dbReference type="Proteomes" id="UP000195611">
    <property type="component" value="Unassembled WGS sequence"/>
</dbReference>